<evidence type="ECO:0000256" key="2">
    <source>
        <dbReference type="ARBA" id="ARBA00006000"/>
    </source>
</evidence>
<evidence type="ECO:0000256" key="7">
    <source>
        <dbReference type="ARBA" id="ARBA00022840"/>
    </source>
</evidence>
<feature type="transmembrane region" description="Helical" evidence="13">
    <location>
        <begin position="1033"/>
        <end position="1057"/>
    </location>
</feature>
<dbReference type="Pfam" id="PF00690">
    <property type="entry name" value="Cation_ATPase_N"/>
    <property type="match status" value="1"/>
</dbReference>
<evidence type="ECO:0000256" key="12">
    <source>
        <dbReference type="ARBA" id="ARBA00049360"/>
    </source>
</evidence>
<dbReference type="InterPro" id="IPR023298">
    <property type="entry name" value="ATPase_P-typ_TM_dom_sf"/>
</dbReference>
<evidence type="ECO:0000256" key="13">
    <source>
        <dbReference type="RuleBase" id="RU362082"/>
    </source>
</evidence>
<feature type="domain" description="Cation-transporting P-type ATPase N-terminal" evidence="15">
    <location>
        <begin position="139"/>
        <end position="198"/>
    </location>
</feature>
<feature type="transmembrane region" description="Helical" evidence="13">
    <location>
        <begin position="1077"/>
        <end position="1095"/>
    </location>
</feature>
<dbReference type="RefSeq" id="XP_050502338.1">
    <property type="nucleotide sequence ID" value="XM_050646381.1"/>
</dbReference>
<feature type="domain" description="P-type ATPase A" evidence="14">
    <location>
        <begin position="262"/>
        <end position="366"/>
    </location>
</feature>
<dbReference type="InterPro" id="IPR018303">
    <property type="entry name" value="ATPase_P-typ_P_site"/>
</dbReference>
<dbReference type="InterPro" id="IPR008250">
    <property type="entry name" value="ATPase_P-typ_transduc_dom_A_sf"/>
</dbReference>
<evidence type="ECO:0000259" key="16">
    <source>
        <dbReference type="Pfam" id="PF12409"/>
    </source>
</evidence>
<dbReference type="InterPro" id="IPR044492">
    <property type="entry name" value="P_typ_ATPase_HD_dom"/>
</dbReference>
<evidence type="ECO:0000313" key="17">
    <source>
        <dbReference type="EnsemblMetazoa" id="XP_050502338.1"/>
    </source>
</evidence>
<comment type="subcellular location">
    <subcellularLocation>
        <location evidence="1 13">Membrane</location>
        <topology evidence="1 13">Multi-pass membrane protein</topology>
    </subcellularLocation>
</comment>
<dbReference type="InterPro" id="IPR001757">
    <property type="entry name" value="P_typ_ATPase"/>
</dbReference>
<dbReference type="InterPro" id="IPR004014">
    <property type="entry name" value="ATPase_P-typ_cation-transptr_N"/>
</dbReference>
<keyword evidence="7 13" id="KW-0067">ATP-binding</keyword>
<dbReference type="Gene3D" id="3.40.50.1000">
    <property type="entry name" value="HAD superfamily/HAD-like"/>
    <property type="match status" value="1"/>
</dbReference>
<keyword evidence="10 13" id="KW-1133">Transmembrane helix</keyword>
<comment type="catalytic activity">
    <reaction evidence="12 13">
        <text>ATP + H2O = ADP + phosphate + H(+)</text>
        <dbReference type="Rhea" id="RHEA:13065"/>
        <dbReference type="ChEBI" id="CHEBI:15377"/>
        <dbReference type="ChEBI" id="CHEBI:15378"/>
        <dbReference type="ChEBI" id="CHEBI:30616"/>
        <dbReference type="ChEBI" id="CHEBI:43474"/>
        <dbReference type="ChEBI" id="CHEBI:456216"/>
    </reaction>
</comment>
<feature type="transmembrane region" description="Helical" evidence="13">
    <location>
        <begin position="955"/>
        <end position="978"/>
    </location>
</feature>
<dbReference type="InterPro" id="IPR006544">
    <property type="entry name" value="P-type_TPase_V"/>
</dbReference>
<dbReference type="PANTHER" id="PTHR45630">
    <property type="entry name" value="CATION-TRANSPORTING ATPASE-RELATED"/>
    <property type="match status" value="1"/>
</dbReference>
<dbReference type="NCBIfam" id="TIGR01494">
    <property type="entry name" value="ATPase_P-type"/>
    <property type="match status" value="2"/>
</dbReference>
<dbReference type="SUPFAM" id="SSF81665">
    <property type="entry name" value="Calcium ATPase, transmembrane domain M"/>
    <property type="match status" value="1"/>
</dbReference>
<comment type="similarity">
    <text evidence="2 13">Belongs to the cation transport ATPase (P-type) (TC 3.A.3) family. Type V subfamily.</text>
</comment>
<dbReference type="EC" id="7.2.2.-" evidence="13"/>
<evidence type="ECO:0000313" key="18">
    <source>
        <dbReference type="Proteomes" id="UP001652700"/>
    </source>
</evidence>
<dbReference type="InterPro" id="IPR047819">
    <property type="entry name" value="P5A-ATPase_N"/>
</dbReference>
<dbReference type="GeneID" id="114349503"/>
<dbReference type="SUPFAM" id="SSF81653">
    <property type="entry name" value="Calcium ATPase, transduction domain A"/>
    <property type="match status" value="1"/>
</dbReference>
<proteinExistence type="inferred from homology"/>
<dbReference type="SUPFAM" id="SSF56784">
    <property type="entry name" value="HAD-like"/>
    <property type="match status" value="1"/>
</dbReference>
<dbReference type="Gene3D" id="3.40.1110.10">
    <property type="entry name" value="Calcium-transporting ATPase, cytoplasmic domain N"/>
    <property type="match status" value="1"/>
</dbReference>
<dbReference type="SFLD" id="SFLDG00002">
    <property type="entry name" value="C1.7:_P-type_atpase_like"/>
    <property type="match status" value="1"/>
</dbReference>
<reference evidence="17" key="1">
    <citation type="submission" date="2025-05" db="UniProtKB">
        <authorList>
            <consortium name="EnsemblMetazoa"/>
        </authorList>
    </citation>
    <scope>IDENTIFICATION</scope>
</reference>
<comment type="caution">
    <text evidence="13">Lacks conserved residue(s) required for the propagation of feature annotation.</text>
</comment>
<evidence type="ECO:0000256" key="11">
    <source>
        <dbReference type="ARBA" id="ARBA00023136"/>
    </source>
</evidence>
<keyword evidence="8 13" id="KW-0460">Magnesium</keyword>
<dbReference type="PRINTS" id="PR00119">
    <property type="entry name" value="CATATPASE"/>
</dbReference>
<organism evidence="17 18">
    <name type="scientific">Diabrotica virgifera virgifera</name>
    <name type="common">western corn rootworm</name>
    <dbReference type="NCBI Taxonomy" id="50390"/>
    <lineage>
        <taxon>Eukaryota</taxon>
        <taxon>Metazoa</taxon>
        <taxon>Ecdysozoa</taxon>
        <taxon>Arthropoda</taxon>
        <taxon>Hexapoda</taxon>
        <taxon>Insecta</taxon>
        <taxon>Pterygota</taxon>
        <taxon>Neoptera</taxon>
        <taxon>Endopterygota</taxon>
        <taxon>Coleoptera</taxon>
        <taxon>Polyphaga</taxon>
        <taxon>Cucujiformia</taxon>
        <taxon>Chrysomeloidea</taxon>
        <taxon>Chrysomelidae</taxon>
        <taxon>Galerucinae</taxon>
        <taxon>Diabroticina</taxon>
        <taxon>Diabroticites</taxon>
        <taxon>Diabrotica</taxon>
    </lineage>
</organism>
<dbReference type="Gene3D" id="2.70.150.10">
    <property type="entry name" value="Calcium-transporting ATPase, cytoplasmic transduction domain A"/>
    <property type="match status" value="1"/>
</dbReference>
<dbReference type="InterPro" id="IPR023214">
    <property type="entry name" value="HAD_sf"/>
</dbReference>
<evidence type="ECO:0000256" key="4">
    <source>
        <dbReference type="ARBA" id="ARBA00022692"/>
    </source>
</evidence>
<name>A0ABM5JWM6_DIAVI</name>
<evidence type="ECO:0000256" key="9">
    <source>
        <dbReference type="ARBA" id="ARBA00022967"/>
    </source>
</evidence>
<keyword evidence="9 13" id="KW-1278">Translocase</keyword>
<keyword evidence="5 13" id="KW-0479">Metal-binding</keyword>
<dbReference type="InterPro" id="IPR023299">
    <property type="entry name" value="ATPase_P-typ_cyto_dom_N"/>
</dbReference>
<dbReference type="Pfam" id="PF13246">
    <property type="entry name" value="Cation_ATPase"/>
    <property type="match status" value="1"/>
</dbReference>
<dbReference type="Gene3D" id="1.20.1110.10">
    <property type="entry name" value="Calcium-transporting ATPase, transmembrane domain"/>
    <property type="match status" value="1"/>
</dbReference>
<protein>
    <recommendedName>
        <fullName evidence="13">Cation-transporting ATPase</fullName>
        <ecNumber evidence="13">7.2.2.-</ecNumber>
    </recommendedName>
</protein>
<dbReference type="NCBIfam" id="TIGR01657">
    <property type="entry name" value="P-ATPase-V"/>
    <property type="match status" value="1"/>
</dbReference>
<evidence type="ECO:0000259" key="15">
    <source>
        <dbReference type="Pfam" id="PF00690"/>
    </source>
</evidence>
<keyword evidence="11 13" id="KW-0472">Membrane</keyword>
<dbReference type="PANTHER" id="PTHR45630:SF8">
    <property type="entry name" value="CATION-TRANSPORTING ATPASE"/>
    <property type="match status" value="1"/>
</dbReference>
<evidence type="ECO:0000256" key="1">
    <source>
        <dbReference type="ARBA" id="ARBA00004141"/>
    </source>
</evidence>
<evidence type="ECO:0000256" key="8">
    <source>
        <dbReference type="ARBA" id="ARBA00022842"/>
    </source>
</evidence>
<sequence>MNSYNRINGYESIEIHNLQEVYNESCDAVKFKIWGLREDRTRNFLYHFGCVILLGIPYLLFCFYPKLKSVKFKKAPLESATILLITDNFGVSEYVTVQNEIISLPNVTELRYFLYQHTKYIWHCETKSFVTLQVFMPAKTVDEYLNDTNGLTYEEYMSSLDLYGKNKIEVEIKSYSTLFIEEVLNPFYIFQVFSVVLWLCDDYLLYAFCVVALTIYSSVTSLLQTRRQSEAIRDLVESSKCHEVSVLRRYNVNDVSVNDMIIDPEDLVPGDLIVLRSSKYTMPCDAVLLTGECIVNESVLTGESVPETKTALHSGTETYDVDEHKRHTLFSGTTVIQTRYYNSEHVLARVVRTGFDTTKGLLVKSILFPVPVDLKFYRDSMKFVLVLFSVAMIGMTYCLYLYISRHAPLKDIIIRTLDIITIVVPPALPAAIAVGIGYSQNRLKKTGIFCISPARINVCGKIKIACFDKTGTLTHDGLEMNCVIPCTEAAFSDPVSDVRQLDVEAKLVQIMATCHSLTRVEGVLNGDPLELSMFEFTKWELEELGMTETARYDMLAPTVVGPTLNHNLNPLDINKTELPYEIALLRTFTFSSTFQCMSVICRDLRQPNMVAFTKGAPEKLLNMCREETIPENFLAKLAEYTAQGYRVIALGYKDLPESFKWKEAQKVKRDKIECDLTFLGFLIMHNPLKEETAPVIKILHNANIRTVMVTGDNILTAISVAHDCGMVRKSDKIFILSVETTIGDENQMETTRIQYEEVGRALVTDSIVSIDRDHYHIAIEGKTWSKLRTHYPDLIPSLLVTATIFARFKSDQKTELITYLQKLDYIVSMVGDGANDCGALKAAHVGVSLSQAEASVAAPFTSSIQNISCLVHLMLEGRCALVTSFVQFKYMALYSLIQFLSVLILYRAHSMIGDSQFLFVDLIITTSFAITMARQGPSGYLSSKRPMSSLVSAKNVLPLLLQIALCALFQMGSIYYLFQQRWFKPIPSNTIEPIIVSWENTVVFCVSCYQYIILAVVYSKGRPYREMLITNSWFLLSAVLLVIAVTWLVVYPCEYIADLMNVVYIPHGKRPENDFKYSLLAFPVLHFILASLIEVGMADREWLKKCIQFIKCKSIPKNRYKLLLREQNNYSPLINDTEPLL</sequence>
<evidence type="ECO:0000256" key="10">
    <source>
        <dbReference type="ARBA" id="ARBA00022989"/>
    </source>
</evidence>
<keyword evidence="18" id="KW-1185">Reference proteome</keyword>
<keyword evidence="4 13" id="KW-0812">Transmembrane</keyword>
<evidence type="ECO:0000256" key="5">
    <source>
        <dbReference type="ARBA" id="ARBA00022723"/>
    </source>
</evidence>
<feature type="transmembrane region" description="Helical" evidence="13">
    <location>
        <begin position="383"/>
        <end position="403"/>
    </location>
</feature>
<keyword evidence="6 13" id="KW-0547">Nucleotide-binding</keyword>
<feature type="transmembrane region" description="Helical" evidence="13">
    <location>
        <begin position="915"/>
        <end position="934"/>
    </location>
</feature>
<accession>A0ABM5JWM6</accession>
<dbReference type="SUPFAM" id="SSF81660">
    <property type="entry name" value="Metal cation-transporting ATPase, ATP-binding domain N"/>
    <property type="match status" value="1"/>
</dbReference>
<dbReference type="SFLD" id="SFLDF00027">
    <property type="entry name" value="p-type_atpase"/>
    <property type="match status" value="1"/>
</dbReference>
<dbReference type="InterPro" id="IPR036412">
    <property type="entry name" value="HAD-like_sf"/>
</dbReference>
<dbReference type="Proteomes" id="UP001652700">
    <property type="component" value="Unplaced"/>
</dbReference>
<evidence type="ECO:0000256" key="6">
    <source>
        <dbReference type="ARBA" id="ARBA00022741"/>
    </source>
</evidence>
<dbReference type="Pfam" id="PF00122">
    <property type="entry name" value="E1-E2_ATPase"/>
    <property type="match status" value="1"/>
</dbReference>
<feature type="transmembrane region" description="Helical" evidence="13">
    <location>
        <begin position="44"/>
        <end position="64"/>
    </location>
</feature>
<feature type="domain" description="P5B-type ATPase N-terminal" evidence="16">
    <location>
        <begin position="31"/>
        <end position="100"/>
    </location>
</feature>
<dbReference type="SFLD" id="SFLDS00003">
    <property type="entry name" value="Haloacid_Dehalogenase"/>
    <property type="match status" value="1"/>
</dbReference>
<dbReference type="InterPro" id="IPR059000">
    <property type="entry name" value="ATPase_P-type_domA"/>
</dbReference>
<evidence type="ECO:0000259" key="14">
    <source>
        <dbReference type="Pfam" id="PF00122"/>
    </source>
</evidence>
<dbReference type="PROSITE" id="PS00154">
    <property type="entry name" value="ATPASE_E1_E2"/>
    <property type="match status" value="1"/>
</dbReference>
<feature type="transmembrane region" description="Helical" evidence="13">
    <location>
        <begin position="891"/>
        <end position="909"/>
    </location>
</feature>
<feature type="transmembrane region" description="Helical" evidence="13">
    <location>
        <begin position="419"/>
        <end position="438"/>
    </location>
</feature>
<evidence type="ECO:0000256" key="3">
    <source>
        <dbReference type="ARBA" id="ARBA00022553"/>
    </source>
</evidence>
<dbReference type="EnsemblMetazoa" id="XM_050646381.1">
    <property type="protein sequence ID" value="XP_050502338.1"/>
    <property type="gene ID" value="LOC114349503"/>
</dbReference>
<dbReference type="Pfam" id="PF12409">
    <property type="entry name" value="P5-ATPase"/>
    <property type="match status" value="1"/>
</dbReference>
<keyword evidence="3" id="KW-0597">Phosphoprotein</keyword>